<comment type="caution">
    <text evidence="1">The sequence shown here is derived from an EMBL/GenBank/DDBJ whole genome shotgun (WGS) entry which is preliminary data.</text>
</comment>
<evidence type="ECO:0000313" key="1">
    <source>
        <dbReference type="EMBL" id="KPL55143.1"/>
    </source>
</evidence>
<proteinExistence type="predicted"/>
<protein>
    <submittedName>
        <fullName evidence="1">Uncharacterized protein</fullName>
    </submittedName>
</protein>
<reference evidence="1 2" key="2">
    <citation type="submission" date="2015-10" db="EMBL/GenBank/DDBJ databases">
        <title>Draft Genome Sequence of Prosthecomicrobium hirschii ATCC 27832.</title>
        <authorList>
            <person name="Daniel J."/>
            <person name="Givan S.A."/>
            <person name="Brun Y.V."/>
            <person name="Brown P.J."/>
        </authorList>
    </citation>
    <scope>NUCLEOTIDE SEQUENCE [LARGE SCALE GENOMIC DNA]</scope>
    <source>
        <strain evidence="1 2">16</strain>
    </source>
</reference>
<evidence type="ECO:0000313" key="2">
    <source>
        <dbReference type="Proteomes" id="UP000048984"/>
    </source>
</evidence>
<accession>A0A0P6VQT2</accession>
<sequence>MGIEVRSGQDTAVKAYYVVRSDCTGAGAHQVSIRTPPANGTARLARITWTIEKGDACAGEKTKATVLYYRSRPGFRGTDTITVQTIHQLYMEDPVSDVTSTYTVTIEVK</sequence>
<name>A0A0P6VQT2_9HYPH</name>
<dbReference type="EMBL" id="LJYW01000001">
    <property type="protein sequence ID" value="KPL55143.1"/>
    <property type="molecule type" value="Genomic_DNA"/>
</dbReference>
<keyword evidence="2" id="KW-1185">Reference proteome</keyword>
<dbReference type="AlphaFoldDB" id="A0A0P6VQT2"/>
<reference evidence="1 2" key="1">
    <citation type="submission" date="2015-09" db="EMBL/GenBank/DDBJ databases">
        <authorList>
            <person name="Jackson K.R."/>
            <person name="Lunt B.L."/>
            <person name="Fisher J.N.B."/>
            <person name="Gardner A.V."/>
            <person name="Bailey M.E."/>
            <person name="Deus L.M."/>
            <person name="Earl A.S."/>
            <person name="Gibby P.D."/>
            <person name="Hartmann K.A."/>
            <person name="Liu J.E."/>
            <person name="Manci A.M."/>
            <person name="Nielsen D.A."/>
            <person name="Solomon M.B."/>
            <person name="Breakwell D.P."/>
            <person name="Burnett S.H."/>
            <person name="Grose J.H."/>
        </authorList>
    </citation>
    <scope>NUCLEOTIDE SEQUENCE [LARGE SCALE GENOMIC DNA]</scope>
    <source>
        <strain evidence="1 2">16</strain>
    </source>
</reference>
<organism evidence="1 2">
    <name type="scientific">Prosthecodimorpha hirschii</name>
    <dbReference type="NCBI Taxonomy" id="665126"/>
    <lineage>
        <taxon>Bacteria</taxon>
        <taxon>Pseudomonadati</taxon>
        <taxon>Pseudomonadota</taxon>
        <taxon>Alphaproteobacteria</taxon>
        <taxon>Hyphomicrobiales</taxon>
        <taxon>Ancalomicrobiaceae</taxon>
        <taxon>Prosthecodimorpha</taxon>
    </lineage>
</organism>
<gene>
    <name evidence="1" type="ORF">ABB55_25345</name>
</gene>
<dbReference type="Proteomes" id="UP000048984">
    <property type="component" value="Unassembled WGS sequence"/>
</dbReference>